<dbReference type="Proteomes" id="UP000712600">
    <property type="component" value="Unassembled WGS sequence"/>
</dbReference>
<comment type="caution">
    <text evidence="1">The sequence shown here is derived from an EMBL/GenBank/DDBJ whole genome shotgun (WGS) entry which is preliminary data.</text>
</comment>
<gene>
    <name evidence="1" type="ORF">F2Q69_00005709</name>
</gene>
<name>A0A8S9NQ97_BRACR</name>
<evidence type="ECO:0000313" key="2">
    <source>
        <dbReference type="Proteomes" id="UP000712600"/>
    </source>
</evidence>
<organism evidence="1 2">
    <name type="scientific">Brassica cretica</name>
    <name type="common">Mustard</name>
    <dbReference type="NCBI Taxonomy" id="69181"/>
    <lineage>
        <taxon>Eukaryota</taxon>
        <taxon>Viridiplantae</taxon>
        <taxon>Streptophyta</taxon>
        <taxon>Embryophyta</taxon>
        <taxon>Tracheophyta</taxon>
        <taxon>Spermatophyta</taxon>
        <taxon>Magnoliopsida</taxon>
        <taxon>eudicotyledons</taxon>
        <taxon>Gunneridae</taxon>
        <taxon>Pentapetalae</taxon>
        <taxon>rosids</taxon>
        <taxon>malvids</taxon>
        <taxon>Brassicales</taxon>
        <taxon>Brassicaceae</taxon>
        <taxon>Brassiceae</taxon>
        <taxon>Brassica</taxon>
    </lineage>
</organism>
<proteinExistence type="predicted"/>
<protein>
    <submittedName>
        <fullName evidence="1">Uncharacterized protein</fullName>
    </submittedName>
</protein>
<evidence type="ECO:0000313" key="1">
    <source>
        <dbReference type="EMBL" id="KAF3505679.1"/>
    </source>
</evidence>
<dbReference type="EMBL" id="QGKX02001521">
    <property type="protein sequence ID" value="KAF3505679.1"/>
    <property type="molecule type" value="Genomic_DNA"/>
</dbReference>
<dbReference type="AlphaFoldDB" id="A0A8S9NQ97"/>
<accession>A0A8S9NQ97</accession>
<sequence length="384" mass="43377">MDREVRGGSMHVIRTRCQTSKNLSVYEARDVAVHAIDACELTCRERCVATHALQSCSLKYGRPGWQEVSQSVRPGHASSHVEHERVFEVSFSTDFESASREGSVQLKVNKVKISSDGKQVNVGREREIEREREREREIKWSILKIDTPPRSQVMCCPELVQFYGVRSVEVLKFDTPPESPKICPESREGSTRVDFSPYQYQGRLCPSQDHSSPFQSSRPLGFGQVLSDQASDFCLEHLQVPDIFKDSIVAGGQTIWQALVKGVTNWLSIILLLFSLLDVSTKSLMPYRPDYCEPKDCELSRGDPMDCGPRLVETSFFWPLCVIEGYGILEYRIRLGVYLVSVGLTLACLCLKDCLSRVVDFESHAVALGKDDWIAWCWTLGPPE</sequence>
<reference evidence="1" key="1">
    <citation type="submission" date="2019-12" db="EMBL/GenBank/DDBJ databases">
        <title>Genome sequencing and annotation of Brassica cretica.</title>
        <authorList>
            <person name="Studholme D.J."/>
            <person name="Sarris P."/>
        </authorList>
    </citation>
    <scope>NUCLEOTIDE SEQUENCE</scope>
    <source>
        <strain evidence="1">PFS-109/04</strain>
        <tissue evidence="1">Leaf</tissue>
    </source>
</reference>